<evidence type="ECO:0000313" key="2">
    <source>
        <dbReference type="EMBL" id="SVC85274.1"/>
    </source>
</evidence>
<reference evidence="2" key="1">
    <citation type="submission" date="2018-05" db="EMBL/GenBank/DDBJ databases">
        <authorList>
            <person name="Lanie J.A."/>
            <person name="Ng W.-L."/>
            <person name="Kazmierczak K.M."/>
            <person name="Andrzejewski T.M."/>
            <person name="Davidsen T.M."/>
            <person name="Wayne K.J."/>
            <person name="Tettelin H."/>
            <person name="Glass J.I."/>
            <person name="Rusch D."/>
            <person name="Podicherti R."/>
            <person name="Tsui H.-C.T."/>
            <person name="Winkler M.E."/>
        </authorList>
    </citation>
    <scope>NUCLEOTIDE SEQUENCE</scope>
</reference>
<accession>A0A382QIB5</accession>
<sequence length="38" mass="4170">MIALYFVTIGVIIGSRIGEMGGFSFLQWMVPGMVMMSV</sequence>
<proteinExistence type="predicted"/>
<keyword evidence="1" id="KW-0812">Transmembrane</keyword>
<protein>
    <submittedName>
        <fullName evidence="2">Uncharacterized protein</fullName>
    </submittedName>
</protein>
<gene>
    <name evidence="2" type="ORF">METZ01_LOCUS338128</name>
</gene>
<dbReference type="EMBL" id="UINC01114748">
    <property type="protein sequence ID" value="SVC85274.1"/>
    <property type="molecule type" value="Genomic_DNA"/>
</dbReference>
<feature type="non-terminal residue" evidence="2">
    <location>
        <position position="38"/>
    </location>
</feature>
<keyword evidence="1" id="KW-0472">Membrane</keyword>
<feature type="transmembrane region" description="Helical" evidence="1">
    <location>
        <begin position="6"/>
        <end position="26"/>
    </location>
</feature>
<evidence type="ECO:0000256" key="1">
    <source>
        <dbReference type="SAM" id="Phobius"/>
    </source>
</evidence>
<keyword evidence="1" id="KW-1133">Transmembrane helix</keyword>
<name>A0A382QIB5_9ZZZZ</name>
<organism evidence="2">
    <name type="scientific">marine metagenome</name>
    <dbReference type="NCBI Taxonomy" id="408172"/>
    <lineage>
        <taxon>unclassified sequences</taxon>
        <taxon>metagenomes</taxon>
        <taxon>ecological metagenomes</taxon>
    </lineage>
</organism>
<dbReference type="AlphaFoldDB" id="A0A382QIB5"/>